<keyword evidence="3" id="KW-1185">Reference proteome</keyword>
<evidence type="ECO:0000313" key="2">
    <source>
        <dbReference type="EMBL" id="MDR5652700.1"/>
    </source>
</evidence>
<protein>
    <recommendedName>
        <fullName evidence="4">FlgN protein</fullName>
    </recommendedName>
</protein>
<evidence type="ECO:0000256" key="1">
    <source>
        <dbReference type="SAM" id="MobiDB-lite"/>
    </source>
</evidence>
<proteinExistence type="predicted"/>
<dbReference type="RefSeq" id="WP_310456938.1">
    <property type="nucleotide sequence ID" value="NZ_JAVKPH010000007.1"/>
</dbReference>
<comment type="caution">
    <text evidence="2">The sequence shown here is derived from an EMBL/GenBank/DDBJ whole genome shotgun (WGS) entry which is preliminary data.</text>
</comment>
<dbReference type="Proteomes" id="UP001247754">
    <property type="component" value="Unassembled WGS sequence"/>
</dbReference>
<evidence type="ECO:0008006" key="4">
    <source>
        <dbReference type="Google" id="ProtNLM"/>
    </source>
</evidence>
<evidence type="ECO:0000313" key="3">
    <source>
        <dbReference type="Proteomes" id="UP001247754"/>
    </source>
</evidence>
<dbReference type="EMBL" id="JAVKPH010000007">
    <property type="protein sequence ID" value="MDR5652700.1"/>
    <property type="molecule type" value="Genomic_DNA"/>
</dbReference>
<name>A0ABU1F740_9RHOB</name>
<organism evidence="2 3">
    <name type="scientific">Ruixingdingia sedimenti</name>
    <dbReference type="NCBI Taxonomy" id="3073604"/>
    <lineage>
        <taxon>Bacteria</taxon>
        <taxon>Pseudomonadati</taxon>
        <taxon>Pseudomonadota</taxon>
        <taxon>Alphaproteobacteria</taxon>
        <taxon>Rhodobacterales</taxon>
        <taxon>Paracoccaceae</taxon>
        <taxon>Ruixingdingia</taxon>
    </lineage>
</organism>
<feature type="region of interest" description="Disordered" evidence="1">
    <location>
        <begin position="89"/>
        <end position="115"/>
    </location>
</feature>
<reference evidence="2 3" key="1">
    <citation type="submission" date="2023-09" db="EMBL/GenBank/DDBJ databases">
        <title>Xinfangfangia sedmenti sp. nov., isolated the sedment.</title>
        <authorList>
            <person name="Xu L."/>
        </authorList>
    </citation>
    <scope>NUCLEOTIDE SEQUENCE [LARGE SCALE GENOMIC DNA]</scope>
    <source>
        <strain evidence="2 3">LG-4</strain>
    </source>
</reference>
<gene>
    <name evidence="2" type="ORF">RGD00_08800</name>
</gene>
<accession>A0ABU1F740</accession>
<sequence>MRGDPALARLERALEDVGAALAGGAFAGLGPLTGELDAALAAVEAHPPADRAALDRLAARARGNMTMLAAAARGVRAARQRLRDLTAAGQGIGTYDRDGRRTVIGPGADRPPHRS</sequence>